<dbReference type="InterPro" id="IPR007352">
    <property type="entry name" value="DUF420"/>
</dbReference>
<keyword evidence="1" id="KW-0812">Transmembrane</keyword>
<feature type="transmembrane region" description="Helical" evidence="1">
    <location>
        <begin position="12"/>
        <end position="29"/>
    </location>
</feature>
<evidence type="ECO:0000256" key="1">
    <source>
        <dbReference type="SAM" id="Phobius"/>
    </source>
</evidence>
<dbReference type="Proteomes" id="UP000236173">
    <property type="component" value="Unassembled WGS sequence"/>
</dbReference>
<proteinExistence type="predicted"/>
<keyword evidence="1" id="KW-1133">Transmembrane helix</keyword>
<evidence type="ECO:0000313" key="2">
    <source>
        <dbReference type="EMBL" id="GBC98279.1"/>
    </source>
</evidence>
<dbReference type="EMBL" id="BEHT01000008">
    <property type="protein sequence ID" value="GBC98279.1"/>
    <property type="molecule type" value="Genomic_DNA"/>
</dbReference>
<gene>
    <name evidence="2" type="ORF">HRbin17_00781</name>
</gene>
<keyword evidence="1" id="KW-0472">Membrane</keyword>
<dbReference type="Pfam" id="PF04238">
    <property type="entry name" value="DUF420"/>
    <property type="match status" value="1"/>
</dbReference>
<dbReference type="AlphaFoldDB" id="A0A2H5XAR5"/>
<feature type="transmembrane region" description="Helical" evidence="1">
    <location>
        <begin position="75"/>
        <end position="100"/>
    </location>
</feature>
<sequence length="142" mass="15779">MLDIRDLPTVNAVLNATSAALLAVGYAFIRKGNIAAHRACMLGAVVASALFFASYTVYHAHAGTTKFAGTGWVRLVYFTVLISHTVLAAVIVPMVLVTLLRALRSDFQRHRALARWTLPLWLYVSVTGVLIYLMLYHWYPSR</sequence>
<dbReference type="PANTHER" id="PTHR37692:SF1">
    <property type="entry name" value="DUF420 DOMAIN-CONTAINING PROTEIN"/>
    <property type="match status" value="1"/>
</dbReference>
<name>A0A2H5XAR5_9BACT</name>
<feature type="transmembrane region" description="Helical" evidence="1">
    <location>
        <begin position="120"/>
        <end position="139"/>
    </location>
</feature>
<dbReference type="PANTHER" id="PTHR37692">
    <property type="entry name" value="HYPOTHETICAL MEMBRANE SPANNING PROTEIN"/>
    <property type="match status" value="1"/>
</dbReference>
<evidence type="ECO:0000313" key="3">
    <source>
        <dbReference type="Proteomes" id="UP000236173"/>
    </source>
</evidence>
<protein>
    <recommendedName>
        <fullName evidence="4">DUF420 domain-containing protein</fullName>
    </recommendedName>
</protein>
<organism evidence="2 3">
    <name type="scientific">Candidatus Fervidibacter japonicus</name>
    <dbReference type="NCBI Taxonomy" id="2035412"/>
    <lineage>
        <taxon>Bacteria</taxon>
        <taxon>Candidatus Fervidibacterota</taxon>
        <taxon>Candidatus Fervidibacter</taxon>
    </lineage>
</organism>
<feature type="transmembrane region" description="Helical" evidence="1">
    <location>
        <begin position="36"/>
        <end position="55"/>
    </location>
</feature>
<evidence type="ECO:0008006" key="4">
    <source>
        <dbReference type="Google" id="ProtNLM"/>
    </source>
</evidence>
<reference evidence="3" key="1">
    <citation type="submission" date="2017-09" db="EMBL/GenBank/DDBJ databases">
        <title>Metaegenomics of thermophilic ammonia-oxidizing enrichment culture.</title>
        <authorList>
            <person name="Kato S."/>
            <person name="Suzuki K."/>
        </authorList>
    </citation>
    <scope>NUCLEOTIDE SEQUENCE [LARGE SCALE GENOMIC DNA]</scope>
</reference>
<accession>A0A2H5XAR5</accession>
<comment type="caution">
    <text evidence="2">The sequence shown here is derived from an EMBL/GenBank/DDBJ whole genome shotgun (WGS) entry which is preliminary data.</text>
</comment>